<accession>W6QI28</accession>
<protein>
    <submittedName>
        <fullName evidence="1">Genomic scaffold, ProqFM164S04</fullName>
    </submittedName>
</protein>
<organism evidence="1 2">
    <name type="scientific">Penicillium roqueforti (strain FM164)</name>
    <dbReference type="NCBI Taxonomy" id="1365484"/>
    <lineage>
        <taxon>Eukaryota</taxon>
        <taxon>Fungi</taxon>
        <taxon>Dikarya</taxon>
        <taxon>Ascomycota</taxon>
        <taxon>Pezizomycotina</taxon>
        <taxon>Eurotiomycetes</taxon>
        <taxon>Eurotiomycetidae</taxon>
        <taxon>Eurotiales</taxon>
        <taxon>Aspergillaceae</taxon>
        <taxon>Penicillium</taxon>
    </lineage>
</organism>
<evidence type="ECO:0000313" key="1">
    <source>
        <dbReference type="EMBL" id="CDM36085.1"/>
    </source>
</evidence>
<dbReference type="AlphaFoldDB" id="W6QI28"/>
<dbReference type="Proteomes" id="UP000030686">
    <property type="component" value="Unassembled WGS sequence"/>
</dbReference>
<dbReference type="EMBL" id="HG792018">
    <property type="protein sequence ID" value="CDM36085.1"/>
    <property type="molecule type" value="Genomic_DNA"/>
</dbReference>
<keyword evidence="2" id="KW-1185">Reference proteome</keyword>
<proteinExistence type="predicted"/>
<evidence type="ECO:0000313" key="2">
    <source>
        <dbReference type="Proteomes" id="UP000030686"/>
    </source>
</evidence>
<sequence>MPRPGIMSQGMSPDDRSNIIIWIALGKLGLDNGYSHMMESGQDMSLDGHEKVHFSGQAGGLAVFLLLNM</sequence>
<gene>
    <name evidence="1" type="ORF">PROQFM164_S04g000966</name>
</gene>
<reference evidence="1" key="1">
    <citation type="journal article" date="2014" name="Nat. Commun.">
        <title>Multiple recent horizontal transfers of a large genomic region in cheese making fungi.</title>
        <authorList>
            <person name="Cheeseman K."/>
            <person name="Ropars J."/>
            <person name="Renault P."/>
            <person name="Dupont J."/>
            <person name="Gouzy J."/>
            <person name="Branca A."/>
            <person name="Abraham A.L."/>
            <person name="Ceppi M."/>
            <person name="Conseiller E."/>
            <person name="Debuchy R."/>
            <person name="Malagnac F."/>
            <person name="Goarin A."/>
            <person name="Silar P."/>
            <person name="Lacoste S."/>
            <person name="Sallet E."/>
            <person name="Bensimon A."/>
            <person name="Giraud T."/>
            <person name="Brygoo Y."/>
        </authorList>
    </citation>
    <scope>NUCLEOTIDE SEQUENCE [LARGE SCALE GENOMIC DNA]</scope>
    <source>
        <strain evidence="1">FM164</strain>
    </source>
</reference>
<dbReference type="OrthoDB" id="3621359at2759"/>
<name>W6QI28_PENRF</name>